<dbReference type="SUPFAM" id="SSF52540">
    <property type="entry name" value="P-loop containing nucleoside triphosphate hydrolases"/>
    <property type="match status" value="1"/>
</dbReference>
<dbReference type="Proteomes" id="UP000176376">
    <property type="component" value="Unassembled WGS sequence"/>
</dbReference>
<dbReference type="Pfam" id="PF13189">
    <property type="entry name" value="Cytidylate_kin2"/>
    <property type="match status" value="1"/>
</dbReference>
<protein>
    <recommendedName>
        <fullName evidence="3">Cytidylate kinase</fullName>
    </recommendedName>
</protein>
<dbReference type="AlphaFoldDB" id="A0A1F7JKI3"/>
<proteinExistence type="predicted"/>
<evidence type="ECO:0000313" key="2">
    <source>
        <dbReference type="Proteomes" id="UP000176376"/>
    </source>
</evidence>
<comment type="caution">
    <text evidence="1">The sequence shown here is derived from an EMBL/GenBank/DDBJ whole genome shotgun (WGS) entry which is preliminary data.</text>
</comment>
<name>A0A1F7JKI3_9BACT</name>
<sequence>MNLRFDNITISGGVAVGTTTLLNNLKPYLEPSGFKFRSTGQFIRKYTKENVMPVATLVSDDFDRKIEAEVKKLLAEEKGWAIEGWLAGFVAKEFDNCLRILLICSADAVRIDRVVNRDKVSFHEAKDYLTKRERENFNKWKKIYGEVDFFNESWYHLVIDTLSSGPLETVGKVLDKIGYKV</sequence>
<gene>
    <name evidence="1" type="ORF">A3J15_01825</name>
</gene>
<dbReference type="InterPro" id="IPR027417">
    <property type="entry name" value="P-loop_NTPase"/>
</dbReference>
<dbReference type="EMBL" id="MGAY01000047">
    <property type="protein sequence ID" value="OGK56112.1"/>
    <property type="molecule type" value="Genomic_DNA"/>
</dbReference>
<organism evidence="1 2">
    <name type="scientific">Candidatus Roizmanbacteria bacterium RIFCSPLOWO2_02_FULL_38_10</name>
    <dbReference type="NCBI Taxonomy" id="1802074"/>
    <lineage>
        <taxon>Bacteria</taxon>
        <taxon>Candidatus Roizmaniibacteriota</taxon>
    </lineage>
</organism>
<dbReference type="STRING" id="1802074.A3J15_01825"/>
<evidence type="ECO:0008006" key="3">
    <source>
        <dbReference type="Google" id="ProtNLM"/>
    </source>
</evidence>
<dbReference type="Gene3D" id="3.40.50.300">
    <property type="entry name" value="P-loop containing nucleotide triphosphate hydrolases"/>
    <property type="match status" value="1"/>
</dbReference>
<reference evidence="1 2" key="1">
    <citation type="journal article" date="2016" name="Nat. Commun.">
        <title>Thousands of microbial genomes shed light on interconnected biogeochemical processes in an aquifer system.</title>
        <authorList>
            <person name="Anantharaman K."/>
            <person name="Brown C.T."/>
            <person name="Hug L.A."/>
            <person name="Sharon I."/>
            <person name="Castelle C.J."/>
            <person name="Probst A.J."/>
            <person name="Thomas B.C."/>
            <person name="Singh A."/>
            <person name="Wilkins M.J."/>
            <person name="Karaoz U."/>
            <person name="Brodie E.L."/>
            <person name="Williams K.H."/>
            <person name="Hubbard S.S."/>
            <person name="Banfield J.F."/>
        </authorList>
    </citation>
    <scope>NUCLEOTIDE SEQUENCE [LARGE SCALE GENOMIC DNA]</scope>
</reference>
<accession>A0A1F7JKI3</accession>
<evidence type="ECO:0000313" key="1">
    <source>
        <dbReference type="EMBL" id="OGK56112.1"/>
    </source>
</evidence>